<gene>
    <name evidence="4" type="ORF">C6Y14_15270</name>
</gene>
<dbReference type="RefSeq" id="WP_107017201.1">
    <property type="nucleotide sequence ID" value="NZ_KZ679042.1"/>
</dbReference>
<evidence type="ECO:0000313" key="4">
    <source>
        <dbReference type="EMBL" id="PSM42563.1"/>
    </source>
</evidence>
<keyword evidence="5" id="KW-1185">Reference proteome</keyword>
<proteinExistence type="predicted"/>
<evidence type="ECO:0000259" key="3">
    <source>
        <dbReference type="SMART" id="SM01007"/>
    </source>
</evidence>
<dbReference type="PANTHER" id="PTHR22789:SF0">
    <property type="entry name" value="3-OXO-TETRONATE 4-PHOSPHATE DECARBOXYLASE-RELATED"/>
    <property type="match status" value="1"/>
</dbReference>
<keyword evidence="2" id="KW-0456">Lyase</keyword>
<organism evidence="4 5">
    <name type="scientific">Streptomyces dioscori</name>
    <dbReference type="NCBI Taxonomy" id="2109333"/>
    <lineage>
        <taxon>Bacteria</taxon>
        <taxon>Bacillati</taxon>
        <taxon>Actinomycetota</taxon>
        <taxon>Actinomycetes</taxon>
        <taxon>Kitasatosporales</taxon>
        <taxon>Streptomycetaceae</taxon>
        <taxon>Streptomyces</taxon>
        <taxon>Streptomyces aurantiacus group</taxon>
    </lineage>
</organism>
<dbReference type="InterPro" id="IPR050197">
    <property type="entry name" value="Aldolase_class_II_sugar_metab"/>
</dbReference>
<feature type="domain" description="Class II aldolase/adducin N-terminal" evidence="3">
    <location>
        <begin position="11"/>
        <end position="189"/>
    </location>
</feature>
<dbReference type="Gene3D" id="3.40.225.10">
    <property type="entry name" value="Class II aldolase/adducin N-terminal domain"/>
    <property type="match status" value="1"/>
</dbReference>
<protein>
    <submittedName>
        <fullName evidence="4">Aldolase</fullName>
    </submittedName>
</protein>
<evidence type="ECO:0000313" key="5">
    <source>
        <dbReference type="Proteomes" id="UP000240429"/>
    </source>
</evidence>
<name>A0A2P8Q8I1_9ACTN</name>
<dbReference type="InterPro" id="IPR001303">
    <property type="entry name" value="Aldolase_II/adducin_N"/>
</dbReference>
<dbReference type="GO" id="GO:0016832">
    <property type="term" value="F:aldehyde-lyase activity"/>
    <property type="evidence" value="ECO:0007669"/>
    <property type="project" value="TreeGrafter"/>
</dbReference>
<dbReference type="EMBL" id="PYBJ01000008">
    <property type="protein sequence ID" value="PSM42563.1"/>
    <property type="molecule type" value="Genomic_DNA"/>
</dbReference>
<dbReference type="Proteomes" id="UP000240429">
    <property type="component" value="Unassembled WGS sequence"/>
</dbReference>
<dbReference type="PANTHER" id="PTHR22789">
    <property type="entry name" value="FUCULOSE PHOSPHATE ALDOLASE"/>
    <property type="match status" value="1"/>
</dbReference>
<keyword evidence="1" id="KW-0479">Metal-binding</keyword>
<dbReference type="AlphaFoldDB" id="A0A2P8Q8I1"/>
<dbReference type="GO" id="GO:0019323">
    <property type="term" value="P:pentose catabolic process"/>
    <property type="evidence" value="ECO:0007669"/>
    <property type="project" value="TreeGrafter"/>
</dbReference>
<evidence type="ECO:0000256" key="1">
    <source>
        <dbReference type="ARBA" id="ARBA00022723"/>
    </source>
</evidence>
<dbReference type="Pfam" id="PF00596">
    <property type="entry name" value="Aldolase_II"/>
    <property type="match status" value="1"/>
</dbReference>
<dbReference type="GO" id="GO:0005829">
    <property type="term" value="C:cytosol"/>
    <property type="evidence" value="ECO:0007669"/>
    <property type="project" value="TreeGrafter"/>
</dbReference>
<dbReference type="SMART" id="SM01007">
    <property type="entry name" value="Aldolase_II"/>
    <property type="match status" value="1"/>
</dbReference>
<reference evidence="4 5" key="1">
    <citation type="submission" date="2018-03" db="EMBL/GenBank/DDBJ databases">
        <title>Streptomyces dioscori sp. nov., a novel endophytic actinobacterium isolated from bulbil of Dioscorea bulbifera L.</title>
        <authorList>
            <person name="Zhikuan W."/>
        </authorList>
    </citation>
    <scope>NUCLEOTIDE SEQUENCE [LARGE SCALE GENOMIC DNA]</scope>
    <source>
        <strain evidence="4 5">A217</strain>
    </source>
</reference>
<accession>A0A2P8Q8I1</accession>
<dbReference type="InterPro" id="IPR036409">
    <property type="entry name" value="Aldolase_II/adducin_N_sf"/>
</dbReference>
<sequence>MNDPRQSYPRTELAAAGAHLAALGLSPGSSGNLSVREDSRIYLTPTGTDLSRVDPGALSVLDLSGAHLDGPKPSKEFPLHTAFYRRDASARAVVHLHSRHAAAVSCLPAWGEHSAIPPLTPYFVMRVGQTPLLPYAAPGDSGQADLMESLPFPFRAALLQNHGPVVAGRSMSQAVESAVELEEVSALLLALGERAPRLLSAEEIAPLARKYGSPWTVAH</sequence>
<comment type="caution">
    <text evidence="4">The sequence shown here is derived from an EMBL/GenBank/DDBJ whole genome shotgun (WGS) entry which is preliminary data.</text>
</comment>
<dbReference type="GO" id="GO:0046872">
    <property type="term" value="F:metal ion binding"/>
    <property type="evidence" value="ECO:0007669"/>
    <property type="project" value="UniProtKB-KW"/>
</dbReference>
<dbReference type="SUPFAM" id="SSF53639">
    <property type="entry name" value="AraD/HMP-PK domain-like"/>
    <property type="match status" value="1"/>
</dbReference>
<evidence type="ECO:0000256" key="2">
    <source>
        <dbReference type="ARBA" id="ARBA00023239"/>
    </source>
</evidence>
<dbReference type="OrthoDB" id="9786287at2"/>